<dbReference type="SUPFAM" id="SSF89796">
    <property type="entry name" value="CoA-transferase family III (CaiB/BaiF)"/>
    <property type="match status" value="1"/>
</dbReference>
<dbReference type="Gene3D" id="3.40.50.10540">
    <property type="entry name" value="Crotonobetainyl-coa:carnitine coa-transferase, domain 1"/>
    <property type="match status" value="1"/>
</dbReference>
<gene>
    <name evidence="2" type="ORF">GCM10009039_26780</name>
</gene>
<dbReference type="OrthoDB" id="28444at2157"/>
<evidence type="ECO:0000313" key="3">
    <source>
        <dbReference type="Proteomes" id="UP000607197"/>
    </source>
</evidence>
<dbReference type="Pfam" id="PF02515">
    <property type="entry name" value="CoA_transf_3"/>
    <property type="match status" value="1"/>
</dbReference>
<accession>A0A830F687</accession>
<dbReference type="GO" id="GO:0008410">
    <property type="term" value="F:CoA-transferase activity"/>
    <property type="evidence" value="ECO:0007669"/>
    <property type="project" value="TreeGrafter"/>
</dbReference>
<keyword evidence="3" id="KW-1185">Reference proteome</keyword>
<evidence type="ECO:0000256" key="1">
    <source>
        <dbReference type="ARBA" id="ARBA00022679"/>
    </source>
</evidence>
<keyword evidence="1 2" id="KW-0808">Transferase</keyword>
<reference evidence="2" key="2">
    <citation type="submission" date="2020-09" db="EMBL/GenBank/DDBJ databases">
        <authorList>
            <person name="Sun Q."/>
            <person name="Ohkuma M."/>
        </authorList>
    </citation>
    <scope>NUCLEOTIDE SEQUENCE</scope>
    <source>
        <strain evidence="2">JCM 19596</strain>
    </source>
</reference>
<proteinExistence type="predicted"/>
<dbReference type="InterPro" id="IPR050483">
    <property type="entry name" value="CoA-transferase_III_domain"/>
</dbReference>
<evidence type="ECO:0000313" key="2">
    <source>
        <dbReference type="EMBL" id="GGL67394.1"/>
    </source>
</evidence>
<dbReference type="InterPro" id="IPR023606">
    <property type="entry name" value="CoA-Trfase_III_dom_1_sf"/>
</dbReference>
<protein>
    <submittedName>
        <fullName evidence="2">CoA transferase</fullName>
    </submittedName>
</protein>
<dbReference type="PANTHER" id="PTHR48207">
    <property type="entry name" value="SUCCINATE--HYDROXYMETHYLGLUTARATE COA-TRANSFERASE"/>
    <property type="match status" value="1"/>
</dbReference>
<dbReference type="RefSeq" id="WP_188979725.1">
    <property type="nucleotide sequence ID" value="NZ_BMPG01000003.1"/>
</dbReference>
<dbReference type="InterPro" id="IPR003673">
    <property type="entry name" value="CoA-Trfase_fam_III"/>
</dbReference>
<dbReference type="InterPro" id="IPR044855">
    <property type="entry name" value="CoA-Trfase_III_dom3_sf"/>
</dbReference>
<dbReference type="AlphaFoldDB" id="A0A830F687"/>
<dbReference type="Proteomes" id="UP000607197">
    <property type="component" value="Unassembled WGS sequence"/>
</dbReference>
<name>A0A830F687_9EURY</name>
<comment type="caution">
    <text evidence="2">The sequence shown here is derived from an EMBL/GenBank/DDBJ whole genome shotgun (WGS) entry which is preliminary data.</text>
</comment>
<reference evidence="2" key="1">
    <citation type="journal article" date="2014" name="Int. J. Syst. Evol. Microbiol.">
        <title>Complete genome sequence of Corynebacterium casei LMG S-19264T (=DSM 44701T), isolated from a smear-ripened cheese.</title>
        <authorList>
            <consortium name="US DOE Joint Genome Institute (JGI-PGF)"/>
            <person name="Walter F."/>
            <person name="Albersmeier A."/>
            <person name="Kalinowski J."/>
            <person name="Ruckert C."/>
        </authorList>
    </citation>
    <scope>NUCLEOTIDE SEQUENCE</scope>
    <source>
        <strain evidence="2">JCM 19596</strain>
    </source>
</reference>
<dbReference type="Gene3D" id="3.30.1540.10">
    <property type="entry name" value="formyl-coa transferase, domain 3"/>
    <property type="match status" value="1"/>
</dbReference>
<dbReference type="EMBL" id="BMPG01000003">
    <property type="protein sequence ID" value="GGL67394.1"/>
    <property type="molecule type" value="Genomic_DNA"/>
</dbReference>
<dbReference type="PANTHER" id="PTHR48207:SF3">
    <property type="entry name" value="SUCCINATE--HYDROXYMETHYLGLUTARATE COA-TRANSFERASE"/>
    <property type="match status" value="1"/>
</dbReference>
<organism evidence="2 3">
    <name type="scientific">Halocalculus aciditolerans</name>
    <dbReference type="NCBI Taxonomy" id="1383812"/>
    <lineage>
        <taxon>Archaea</taxon>
        <taxon>Methanobacteriati</taxon>
        <taxon>Methanobacteriota</taxon>
        <taxon>Stenosarchaea group</taxon>
        <taxon>Halobacteria</taxon>
        <taxon>Halobacteriales</taxon>
        <taxon>Halobacteriaceae</taxon>
        <taxon>Halocalculus</taxon>
    </lineage>
</organism>
<sequence length="393" mass="43739">MRPLEDITVIDATQALVGPLTSQTLGDMGAEVVKIERPGHGDLTRAYSPTYGDELSAYFVSLNRNKRSLTLDLASDEGQEILHDLVADADVFLHNFSPGNEETFAADYETLSGVTDDLVYCGMSGYGEGSPYTGEKSFDIILQGESGMMSITGSEEQPARVGVSISDISGAMTAIYSVMTALYHRERTGEGQEIDLALLDTSFQFLLYHVSNYFATGENPQRMGARHPNLMPYQAFETKDDYVIVGVISEKHWPPFCRALGHEEWADDPKYATFPDRIENRDELDAILDDIFVEKTTAEWLEILEAEDVPCTPLNSVEDVVNDPHIEARDMVTEMEHEELGTFKSPANPVKFSDLETDRAEAPPKLGEHTEEVLAELGYDEEEIERFREDGVV</sequence>